<comment type="caution">
    <text evidence="2">The sequence shown here is derived from an EMBL/GenBank/DDBJ whole genome shotgun (WGS) entry which is preliminary data.</text>
</comment>
<gene>
    <name evidence="2" type="ORF">HHK36_030156</name>
</gene>
<evidence type="ECO:0000256" key="1">
    <source>
        <dbReference type="ARBA" id="ARBA00006974"/>
    </source>
</evidence>
<reference evidence="2 3" key="1">
    <citation type="submission" date="2020-04" db="EMBL/GenBank/DDBJ databases">
        <title>Plant Genome Project.</title>
        <authorList>
            <person name="Zhang R.-G."/>
        </authorList>
    </citation>
    <scope>NUCLEOTIDE SEQUENCE [LARGE SCALE GENOMIC DNA]</scope>
    <source>
        <strain evidence="2">YNK0</strain>
        <tissue evidence="2">Leaf</tissue>
    </source>
</reference>
<evidence type="ECO:0000313" key="2">
    <source>
        <dbReference type="EMBL" id="KAF8378807.1"/>
    </source>
</evidence>
<dbReference type="AlphaFoldDB" id="A0A835D092"/>
<protein>
    <recommendedName>
        <fullName evidence="4">Small auxin up regulated protein</fullName>
    </recommendedName>
</protein>
<dbReference type="GO" id="GO:0009733">
    <property type="term" value="P:response to auxin"/>
    <property type="evidence" value="ECO:0007669"/>
    <property type="project" value="InterPro"/>
</dbReference>
<name>A0A835D092_TETSI</name>
<accession>A0A835D092</accession>
<keyword evidence="3" id="KW-1185">Reference proteome</keyword>
<dbReference type="PANTHER" id="PTHR31374:SF16">
    <property type="entry name" value="AUXIN-RESPONSIVE FAMILY PROTEIN"/>
    <property type="match status" value="1"/>
</dbReference>
<dbReference type="EMBL" id="JABCRI010000023">
    <property type="protein sequence ID" value="KAF8378807.1"/>
    <property type="molecule type" value="Genomic_DNA"/>
</dbReference>
<comment type="similarity">
    <text evidence="1">Belongs to the ARG7 family.</text>
</comment>
<proteinExistence type="inferred from homology"/>
<dbReference type="Proteomes" id="UP000655225">
    <property type="component" value="Unassembled WGS sequence"/>
</dbReference>
<dbReference type="Pfam" id="PF02519">
    <property type="entry name" value="Auxin_inducible"/>
    <property type="match status" value="1"/>
</dbReference>
<dbReference type="InterPro" id="IPR003676">
    <property type="entry name" value="SAUR_fam"/>
</dbReference>
<dbReference type="OMA" id="WKHNEAR"/>
<evidence type="ECO:0008006" key="4">
    <source>
        <dbReference type="Google" id="ProtNLM"/>
    </source>
</evidence>
<sequence length="170" mass="19415">MAKLRTNNGKKKNGIVKLKIVVEKLHKSFSLGRRLASDFDEFEEVGNSASVPEDVKEGHFAVIAVDNGEPKRFIVPLNYLTHPVFVTLLEQAAEEFGFDQEGALTIPCRWSELDRILAEKWKERDDSATVNWGSCKTMVQSWSCLLTSLFTYMYKRLKVFSCKTPPPQYH</sequence>
<evidence type="ECO:0000313" key="3">
    <source>
        <dbReference type="Proteomes" id="UP000655225"/>
    </source>
</evidence>
<organism evidence="2 3">
    <name type="scientific">Tetracentron sinense</name>
    <name type="common">Spur-leaf</name>
    <dbReference type="NCBI Taxonomy" id="13715"/>
    <lineage>
        <taxon>Eukaryota</taxon>
        <taxon>Viridiplantae</taxon>
        <taxon>Streptophyta</taxon>
        <taxon>Embryophyta</taxon>
        <taxon>Tracheophyta</taxon>
        <taxon>Spermatophyta</taxon>
        <taxon>Magnoliopsida</taxon>
        <taxon>Trochodendrales</taxon>
        <taxon>Trochodendraceae</taxon>
        <taxon>Tetracentron</taxon>
    </lineage>
</organism>
<dbReference type="OrthoDB" id="1930622at2759"/>
<dbReference type="PANTHER" id="PTHR31374">
    <property type="entry name" value="AUXIN-INDUCED PROTEIN-LIKE-RELATED"/>
    <property type="match status" value="1"/>
</dbReference>